<comment type="caution">
    <text evidence="9">The sequence shown here is derived from an EMBL/GenBank/DDBJ whole genome shotgun (WGS) entry which is preliminary data.</text>
</comment>
<comment type="similarity">
    <text evidence="2">Belongs to the major facilitator superfamily. Folate-biopterin transporter (TC 2.A.71) family.</text>
</comment>
<dbReference type="InterPro" id="IPR036259">
    <property type="entry name" value="MFS_trans_sf"/>
</dbReference>
<dbReference type="EMBL" id="JAKOGI010000670">
    <property type="protein sequence ID" value="KAJ8431686.1"/>
    <property type="molecule type" value="Genomic_DNA"/>
</dbReference>
<evidence type="ECO:0000313" key="9">
    <source>
        <dbReference type="EMBL" id="KAJ8431686.1"/>
    </source>
</evidence>
<comment type="subcellular location">
    <subcellularLocation>
        <location evidence="1">Membrane</location>
        <topology evidence="1">Multi-pass membrane protein</topology>
    </subcellularLocation>
</comment>
<dbReference type="Proteomes" id="UP001153076">
    <property type="component" value="Unassembled WGS sequence"/>
</dbReference>
<evidence type="ECO:0000256" key="8">
    <source>
        <dbReference type="SAM" id="Phobius"/>
    </source>
</evidence>
<keyword evidence="3" id="KW-0813">Transport</keyword>
<evidence type="ECO:0000256" key="2">
    <source>
        <dbReference type="ARBA" id="ARBA00007015"/>
    </source>
</evidence>
<dbReference type="Gene3D" id="1.20.1250.20">
    <property type="entry name" value="MFS general substrate transporter like domains"/>
    <property type="match status" value="1"/>
</dbReference>
<feature type="transmembrane region" description="Helical" evidence="8">
    <location>
        <begin position="274"/>
        <end position="293"/>
    </location>
</feature>
<dbReference type="AlphaFoldDB" id="A0A9Q1Q843"/>
<evidence type="ECO:0000256" key="1">
    <source>
        <dbReference type="ARBA" id="ARBA00004141"/>
    </source>
</evidence>
<evidence type="ECO:0000256" key="3">
    <source>
        <dbReference type="ARBA" id="ARBA00022448"/>
    </source>
</evidence>
<feature type="transmembrane region" description="Helical" evidence="8">
    <location>
        <begin position="523"/>
        <end position="544"/>
    </location>
</feature>
<feature type="transmembrane region" description="Helical" evidence="8">
    <location>
        <begin position="391"/>
        <end position="410"/>
    </location>
</feature>
<feature type="transmembrane region" description="Helical" evidence="8">
    <location>
        <begin position="490"/>
        <end position="516"/>
    </location>
</feature>
<dbReference type="PANTHER" id="PTHR31585:SF12">
    <property type="entry name" value="FOLATE-BIOPTERIN TRANSPORTER 9, CHLOROPLASTIC-RELATED"/>
    <property type="match status" value="1"/>
</dbReference>
<accession>A0A9Q1Q843</accession>
<gene>
    <name evidence="9" type="ORF">Cgig2_015076</name>
</gene>
<evidence type="ECO:0000256" key="4">
    <source>
        <dbReference type="ARBA" id="ARBA00022692"/>
    </source>
</evidence>
<keyword evidence="6 8" id="KW-0472">Membrane</keyword>
<evidence type="ECO:0000256" key="7">
    <source>
        <dbReference type="SAM" id="MobiDB-lite"/>
    </source>
</evidence>
<evidence type="ECO:0000256" key="6">
    <source>
        <dbReference type="ARBA" id="ARBA00023136"/>
    </source>
</evidence>
<keyword evidence="10" id="KW-1185">Reference proteome</keyword>
<keyword evidence="4 8" id="KW-0812">Transmembrane</keyword>
<feature type="compositionally biased region" description="Basic and acidic residues" evidence="7">
    <location>
        <begin position="87"/>
        <end position="105"/>
    </location>
</feature>
<feature type="transmembrane region" description="Helical" evidence="8">
    <location>
        <begin position="422"/>
        <end position="442"/>
    </location>
</feature>
<protein>
    <submittedName>
        <fullName evidence="9">Uncharacterized protein</fullName>
    </submittedName>
</protein>
<dbReference type="InterPro" id="IPR039309">
    <property type="entry name" value="BT1"/>
</dbReference>
<dbReference type="Pfam" id="PF03092">
    <property type="entry name" value="BT1"/>
    <property type="match status" value="1"/>
</dbReference>
<evidence type="ECO:0000313" key="10">
    <source>
        <dbReference type="Proteomes" id="UP001153076"/>
    </source>
</evidence>
<name>A0A9Q1Q843_9CARY</name>
<organism evidence="9 10">
    <name type="scientific">Carnegiea gigantea</name>
    <dbReference type="NCBI Taxonomy" id="171969"/>
    <lineage>
        <taxon>Eukaryota</taxon>
        <taxon>Viridiplantae</taxon>
        <taxon>Streptophyta</taxon>
        <taxon>Embryophyta</taxon>
        <taxon>Tracheophyta</taxon>
        <taxon>Spermatophyta</taxon>
        <taxon>Magnoliopsida</taxon>
        <taxon>eudicotyledons</taxon>
        <taxon>Gunneridae</taxon>
        <taxon>Pentapetalae</taxon>
        <taxon>Caryophyllales</taxon>
        <taxon>Cactineae</taxon>
        <taxon>Cactaceae</taxon>
        <taxon>Cactoideae</taxon>
        <taxon>Echinocereeae</taxon>
        <taxon>Carnegiea</taxon>
    </lineage>
</organism>
<feature type="region of interest" description="Disordered" evidence="7">
    <location>
        <begin position="83"/>
        <end position="105"/>
    </location>
</feature>
<dbReference type="OrthoDB" id="1923497at2759"/>
<dbReference type="InterPro" id="IPR004324">
    <property type="entry name" value="FBT"/>
</dbReference>
<sequence>MVSVLIPYAISHLSTQPVIPTRPKPINPFIISYKPIRCIESQNQTFLSPPTFINKIIKPTDEKPYINSMVVALPPSPNGAPFMEKGSGGREKVGGDDMEKGTDERESGRMEMLRLCGFGYWVQGFRCFPWLALNYHMAQNLNFHPSTLQFVHNTGNLPMVAKPLYGIFSDALYIGGAHRVPYVSIGVLLQVLSWGPLALIPNVSEALPTLMACVLVSNLGAAITEVAQDALVAEYGQKHKIVGLQSYTFIAIAIAGIIGNSLGGIILSKMHPRIVLMIFTTLLLIQLSISLATKEECLGLSKPSSQLVGQESALGNLDTSKLKVDPVEAGSKEVNILDSIKRQFSNLIVALGEETISHPLTWLVTSATMVPMLTGSIFCYQTQYLNLDPSIIGMSKVIGQVVLLSLTVMYNRWWKNIPMRKLISAVQSLYAASLLLDLVLVQQINLKIGIPNDIFALCFSSLAETIHTFKCIPFFVLIGSVCPAGCEASVTAFLASALTLSSIVSGFFGIGLASLLGITSDNYMNLPIGIIAQSLTALIPLLWINNLPDSQPGVAKESNKGRSKHTGRNRRVNWVVFDTIFSLRRERI</sequence>
<dbReference type="GO" id="GO:0016020">
    <property type="term" value="C:membrane"/>
    <property type="evidence" value="ECO:0007669"/>
    <property type="project" value="UniProtKB-SubCell"/>
</dbReference>
<proteinExistence type="inferred from homology"/>
<dbReference type="SUPFAM" id="SSF103473">
    <property type="entry name" value="MFS general substrate transporter"/>
    <property type="match status" value="1"/>
</dbReference>
<dbReference type="NCBIfam" id="TIGR00788">
    <property type="entry name" value="fbt"/>
    <property type="match status" value="1"/>
</dbReference>
<evidence type="ECO:0000256" key="5">
    <source>
        <dbReference type="ARBA" id="ARBA00022989"/>
    </source>
</evidence>
<reference evidence="9" key="1">
    <citation type="submission" date="2022-04" db="EMBL/GenBank/DDBJ databases">
        <title>Carnegiea gigantea Genome sequencing and assembly v2.</title>
        <authorList>
            <person name="Copetti D."/>
            <person name="Sanderson M.J."/>
            <person name="Burquez A."/>
            <person name="Wojciechowski M.F."/>
        </authorList>
    </citation>
    <scope>NUCLEOTIDE SEQUENCE</scope>
    <source>
        <strain evidence="9">SGP5-SGP5p</strain>
        <tissue evidence="9">Aerial part</tissue>
    </source>
</reference>
<dbReference type="PANTHER" id="PTHR31585">
    <property type="entry name" value="FOLATE-BIOPTERIN TRANSPORTER 1, CHLOROPLASTIC"/>
    <property type="match status" value="1"/>
</dbReference>
<feature type="transmembrane region" description="Helical" evidence="8">
    <location>
        <begin position="247"/>
        <end position="267"/>
    </location>
</feature>
<keyword evidence="5 8" id="KW-1133">Transmembrane helix</keyword>